<dbReference type="EMBL" id="DS235877">
    <property type="protein sequence ID" value="EEB19785.1"/>
    <property type="molecule type" value="Genomic_DNA"/>
</dbReference>
<organism>
    <name type="scientific">Pediculus humanus subsp. corporis</name>
    <name type="common">Body louse</name>
    <dbReference type="NCBI Taxonomy" id="121224"/>
    <lineage>
        <taxon>Eukaryota</taxon>
        <taxon>Metazoa</taxon>
        <taxon>Ecdysozoa</taxon>
        <taxon>Arthropoda</taxon>
        <taxon>Hexapoda</taxon>
        <taxon>Insecta</taxon>
        <taxon>Pterygota</taxon>
        <taxon>Neoptera</taxon>
        <taxon>Paraneoptera</taxon>
        <taxon>Psocodea</taxon>
        <taxon>Troctomorpha</taxon>
        <taxon>Phthiraptera</taxon>
        <taxon>Anoplura</taxon>
        <taxon>Pediculidae</taxon>
        <taxon>Pediculus</taxon>
    </lineage>
</organism>
<name>E0W2C9_PEDHC</name>
<evidence type="ECO:0000313" key="2">
    <source>
        <dbReference type="EMBL" id="EEB19785.1"/>
    </source>
</evidence>
<dbReference type="CTD" id="8232695"/>
<gene>
    <name evidence="3" type="primary">8232695</name>
    <name evidence="2" type="ORF">Phum_PHUM590000</name>
</gene>
<dbReference type="InParanoid" id="E0W2C9"/>
<dbReference type="VEuPathDB" id="VectorBase:PHUM590000"/>
<dbReference type="EnsemblMetazoa" id="PHUM590000-RA">
    <property type="protein sequence ID" value="PHUM590000-PA"/>
    <property type="gene ID" value="PHUM590000"/>
</dbReference>
<reference evidence="3" key="3">
    <citation type="submission" date="2020-05" db="UniProtKB">
        <authorList>
            <consortium name="EnsemblMetazoa"/>
        </authorList>
    </citation>
    <scope>IDENTIFICATION</scope>
    <source>
        <strain evidence="3">USDA</strain>
    </source>
</reference>
<dbReference type="GeneID" id="8232695"/>
<proteinExistence type="predicted"/>
<dbReference type="AlphaFoldDB" id="E0W2C9"/>
<dbReference type="EMBL" id="AAZO01007190">
    <property type="status" value="NOT_ANNOTATED_CDS"/>
    <property type="molecule type" value="Genomic_DNA"/>
</dbReference>
<keyword evidence="1" id="KW-0812">Transmembrane</keyword>
<reference evidence="2" key="1">
    <citation type="submission" date="2007-04" db="EMBL/GenBank/DDBJ databases">
        <title>Annotation of Pediculus humanus corporis strain USDA.</title>
        <authorList>
            <person name="Kirkness E."/>
            <person name="Hannick L."/>
            <person name="Hass B."/>
            <person name="Bruggner R."/>
            <person name="Lawson D."/>
            <person name="Bidwell S."/>
            <person name="Joardar V."/>
            <person name="Caler E."/>
            <person name="Walenz B."/>
            <person name="Inman J."/>
            <person name="Schobel S."/>
            <person name="Galinsky K."/>
            <person name="Amedeo P."/>
            <person name="Strausberg R."/>
        </authorList>
    </citation>
    <scope>NUCLEOTIDE SEQUENCE</scope>
    <source>
        <strain evidence="2">USDA</strain>
    </source>
</reference>
<keyword evidence="1" id="KW-1133">Transmembrane helix</keyword>
<dbReference type="KEGG" id="phu:Phum_PHUM590000"/>
<dbReference type="HOGENOM" id="CLU_621596_0_0_1"/>
<evidence type="ECO:0000313" key="3">
    <source>
        <dbReference type="EnsemblMetazoa" id="PHUM590000-PA"/>
    </source>
</evidence>
<accession>E0W2C9</accession>
<evidence type="ECO:0000313" key="4">
    <source>
        <dbReference type="Proteomes" id="UP000009046"/>
    </source>
</evidence>
<reference evidence="2" key="2">
    <citation type="submission" date="2007-04" db="EMBL/GenBank/DDBJ databases">
        <title>The genome of the human body louse.</title>
        <authorList>
            <consortium name="The Human Body Louse Genome Consortium"/>
            <person name="Kirkness E."/>
            <person name="Walenz B."/>
            <person name="Hass B."/>
            <person name="Bruggner R."/>
            <person name="Strausberg R."/>
        </authorList>
    </citation>
    <scope>NUCLEOTIDE SEQUENCE</scope>
    <source>
        <strain evidence="2">USDA</strain>
    </source>
</reference>
<keyword evidence="1" id="KW-0472">Membrane</keyword>
<dbReference type="Proteomes" id="UP000009046">
    <property type="component" value="Unassembled WGS sequence"/>
</dbReference>
<feature type="transmembrane region" description="Helical" evidence="1">
    <location>
        <begin position="7"/>
        <end position="25"/>
    </location>
</feature>
<keyword evidence="4" id="KW-1185">Reference proteome</keyword>
<sequence length="441" mass="50640">MTKNIPRVIIFFSILFNIIIIIIASSNVHYEVPEPTFEIFSPKDFRNVESVDFIISLPKTNEILEHRAERPDGGFWMYWNPDVSIYLCEIIYYKIIVKQSSYYWKKDGVTPLTTTGRSNDTYCDEYGGRKIITGFPSLDEFHNRAKLIASGASSSSSDIRSSYSLIKDSSLKPITKAKTSTTSGTFFINPSGFVEGGTGYKTESTYDSTKNEGEQWNYHESKLTQEDLERIKQTYKSGYYGLQELTNKLFPNGRDVLPDHEYRAIHRTHESTISDAKQQIPPTRGAILKTTEFHHREEQSSSGRDDGYVYDNVRGMTTPQQQQISHVSHNYDYAYQNVPMMSSSSSYGQDNYNNQREFNTGQISTTLENRQTFRDRTYDGNSIFASFKTINPRYPQECVFNPSSDYVLSGNVKEIEKFTYELSCLGTLVENSMKREINKNK</sequence>
<dbReference type="RefSeq" id="XP_002432523.1">
    <property type="nucleotide sequence ID" value="XM_002432478.1"/>
</dbReference>
<protein>
    <submittedName>
        <fullName evidence="2 3">Uncharacterized protein</fullName>
    </submittedName>
</protein>
<evidence type="ECO:0000256" key="1">
    <source>
        <dbReference type="SAM" id="Phobius"/>
    </source>
</evidence>